<organism evidence="1 2">
    <name type="scientific">Molossus molossus</name>
    <name type="common">Pallas' mastiff bat</name>
    <name type="synonym">Vespertilio molossus</name>
    <dbReference type="NCBI Taxonomy" id="27622"/>
    <lineage>
        <taxon>Eukaryota</taxon>
        <taxon>Metazoa</taxon>
        <taxon>Chordata</taxon>
        <taxon>Craniata</taxon>
        <taxon>Vertebrata</taxon>
        <taxon>Euteleostomi</taxon>
        <taxon>Mammalia</taxon>
        <taxon>Eutheria</taxon>
        <taxon>Laurasiatheria</taxon>
        <taxon>Chiroptera</taxon>
        <taxon>Yangochiroptera</taxon>
        <taxon>Molossidae</taxon>
        <taxon>Molossus</taxon>
    </lineage>
</organism>
<reference evidence="1 2" key="1">
    <citation type="journal article" date="2020" name="Nature">
        <title>Six reference-quality genomes reveal evolution of bat adaptations.</title>
        <authorList>
            <person name="Jebb D."/>
            <person name="Huang Z."/>
            <person name="Pippel M."/>
            <person name="Hughes G.M."/>
            <person name="Lavrichenko K."/>
            <person name="Devanna P."/>
            <person name="Winkler S."/>
            <person name="Jermiin L.S."/>
            <person name="Skirmuntt E.C."/>
            <person name="Katzourakis A."/>
            <person name="Burkitt-Gray L."/>
            <person name="Ray D.A."/>
            <person name="Sullivan K.A.M."/>
            <person name="Roscito J.G."/>
            <person name="Kirilenko B.M."/>
            <person name="Davalos L.M."/>
            <person name="Corthals A.P."/>
            <person name="Power M.L."/>
            <person name="Jones G."/>
            <person name="Ransome R.D."/>
            <person name="Dechmann D.K.N."/>
            <person name="Locatelli A.G."/>
            <person name="Puechmaille S.J."/>
            <person name="Fedrigo O."/>
            <person name="Jarvis E.D."/>
            <person name="Hiller M."/>
            <person name="Vernes S.C."/>
            <person name="Myers E.W."/>
            <person name="Teeling E.C."/>
        </authorList>
    </citation>
    <scope>NUCLEOTIDE SEQUENCE [LARGE SCALE GENOMIC DNA]</scope>
    <source>
        <strain evidence="1">MMolMol1</strain>
        <tissue evidence="1">Muscle</tissue>
    </source>
</reference>
<dbReference type="AlphaFoldDB" id="A0A7J8HBQ0"/>
<accession>A0A7J8HBQ0</accession>
<proteinExistence type="predicted"/>
<dbReference type="EMBL" id="JACASF010000007">
    <property type="protein sequence ID" value="KAF6469784.1"/>
    <property type="molecule type" value="Genomic_DNA"/>
</dbReference>
<name>A0A7J8HBQ0_MOLMO</name>
<dbReference type="Proteomes" id="UP000550707">
    <property type="component" value="Unassembled WGS sequence"/>
</dbReference>
<sequence>MRLDDFLQLIVKHQHEAPTHAPEDIAQSALIEGLVPLVLEDLLPAVDGSPVQDVGSFAPGLHHHPPPYGVKWWMQHENQFCTGNVNRSHSVEIPEKFFKGTGQSAGEKLQPRIQNGFQLV</sequence>
<keyword evidence="2" id="KW-1185">Reference proteome</keyword>
<evidence type="ECO:0000313" key="1">
    <source>
        <dbReference type="EMBL" id="KAF6469784.1"/>
    </source>
</evidence>
<gene>
    <name evidence="1" type="ORF">HJG59_011143</name>
</gene>
<comment type="caution">
    <text evidence="1">The sequence shown here is derived from an EMBL/GenBank/DDBJ whole genome shotgun (WGS) entry which is preliminary data.</text>
</comment>
<evidence type="ECO:0000313" key="2">
    <source>
        <dbReference type="Proteomes" id="UP000550707"/>
    </source>
</evidence>
<protein>
    <submittedName>
        <fullName evidence="1">Uncharacterized protein</fullName>
    </submittedName>
</protein>